<feature type="compositionally biased region" description="Basic and acidic residues" evidence="1">
    <location>
        <begin position="597"/>
        <end position="608"/>
    </location>
</feature>
<name>A0A388KUN6_CHABU</name>
<feature type="compositionally biased region" description="Basic and acidic residues" evidence="1">
    <location>
        <begin position="734"/>
        <end position="747"/>
    </location>
</feature>
<dbReference type="SUPFAM" id="SSF53098">
    <property type="entry name" value="Ribonuclease H-like"/>
    <property type="match status" value="1"/>
</dbReference>
<feature type="compositionally biased region" description="Acidic residues" evidence="1">
    <location>
        <begin position="658"/>
        <end position="685"/>
    </location>
</feature>
<feature type="region of interest" description="Disordered" evidence="1">
    <location>
        <begin position="597"/>
        <end position="624"/>
    </location>
</feature>
<organism evidence="3 4">
    <name type="scientific">Chara braunii</name>
    <name type="common">Braun's stonewort</name>
    <dbReference type="NCBI Taxonomy" id="69332"/>
    <lineage>
        <taxon>Eukaryota</taxon>
        <taxon>Viridiplantae</taxon>
        <taxon>Streptophyta</taxon>
        <taxon>Charophyceae</taxon>
        <taxon>Charales</taxon>
        <taxon>Characeae</taxon>
        <taxon>Chara</taxon>
    </lineage>
</organism>
<feature type="compositionally biased region" description="Basic and acidic residues" evidence="1">
    <location>
        <begin position="798"/>
        <end position="807"/>
    </location>
</feature>
<protein>
    <recommendedName>
        <fullName evidence="2">DUF659 domain-containing protein</fullName>
    </recommendedName>
</protein>
<feature type="domain" description="DUF659" evidence="2">
    <location>
        <begin position="223"/>
        <end position="350"/>
    </location>
</feature>
<sequence length="1345" mass="144214">MTTEFGRVDGICMQEAGVDAIGAEYHGEYRPLVTNSTWISLRCGSGREPAGNEEFEDSEEERRAVKGGDDDGESDAKDMEARREVERARGKLMKEKAVDEDSTSDEDADDDDGDEGADLGASLDGGLMGDGRRGQEGAARAMKEAAGSKKRKRKAKMTTTKARSAPSQPKKSRWWYVSGIPFEAARRPEYHRMRKKLLEYPPYAHPALPTHRVISCEGIPQQQRVVADMVAAIHRAIEATGATILTDGRKSITSDQIVNFLAAGPTGAYLFRIVQRDGAVQETTEAVVERWKDVFDKFGVDKVNAICTDSASAYVAASKLLAQEEVKYNRITWLPFAVHVCNLLLSDIAKDGRGGSLGKREDTIIRARAVVRFIREHGLPLTPLPPPRRLGSSSAPPSSQRRGRELVYPMQTRFATHYLMVERLLDRRRALEALMMSGDWLRTAWRRSIFLQARWVRHQVRYAPFWEHVEDIVALMTPMMQLLRRLDRGGSHDDSHVVVGFCHGRQGGESKPQHDAEGRAPHRCSGLSGAGRSYVGARTLHGPPPQSAAEEHYFFWSGEAYRPRADTGRRVVTLRTQLAEFHSREGDWMYGGAEGDRDAAACKGEKETSQVQRGRKDRLSKAPPNVATYFGRRATVLMAHELESVYDPEPDPMAQDAMEAEPCSDPDDLAVESEPGGSDDDDDDTPLNQIPHPRTRASTAAAAPSPAARPPSSAPDVSQPGPADHVESSTPHPSTDRRGQGGTRERVDEGDDGDGDDREGYDGSSEDEDDPCDSPTRGHGDDDDDEGGDGGRAVGGLRKSERQRGDRCSGAGRGGSGPGVGGAGRGGIGKVRRESASSTRTVHWVDEERPVEAAVVAPSPMEVAPSPAEFAAASAEGAVASAEGPGGFAGGSGDAGEVGRPSAQVGVSFSDSIFDVSLGHPPTPTGERVGIGVDAASTPVSQILRDIPSCSTGDISSSMLQEAAKAAPGRSGQHERAAGDDGECRPVQERATESEQDRIDLKEKRRAQGLASRCEMTQSVALRAHVARMLETGVEAGDPKGECGAAGIGDAGERPASPVQGVWVLPLGGAISAGELERQAREDPLLADRRGQMTEASRRLMAEAPAYLPCSSSVPSSTTGISTPAYVEGTVAAEAVRGPSPTPAGESPSPQSRKKKMRAGKSLSTVRRVTQRMRASQPGLAGLHTRTRAILSGDVVADAAGWQERVSDRATDQPMSAPAEATLPHTAGRTAGTGDHAEHSAPPGRSMAARILREDVRAATAQRPSQAPIVWEFGTNDLEMPYDQWRRVSMNDLLRPQGGVEAAPQGEIHAPDTTHAPVGGTGRGDGVTGVVPQRRRKDIVDDDDA</sequence>
<evidence type="ECO:0000256" key="1">
    <source>
        <dbReference type="SAM" id="MobiDB-lite"/>
    </source>
</evidence>
<feature type="region of interest" description="Disordered" evidence="1">
    <location>
        <begin position="43"/>
        <end position="170"/>
    </location>
</feature>
<evidence type="ECO:0000313" key="4">
    <source>
        <dbReference type="Proteomes" id="UP000265515"/>
    </source>
</evidence>
<evidence type="ECO:0000259" key="2">
    <source>
        <dbReference type="Pfam" id="PF04937"/>
    </source>
</evidence>
<feature type="compositionally biased region" description="Low complexity" evidence="1">
    <location>
        <begin position="389"/>
        <end position="400"/>
    </location>
</feature>
<feature type="compositionally biased region" description="Gly residues" evidence="1">
    <location>
        <begin position="811"/>
        <end position="829"/>
    </location>
</feature>
<reference evidence="3 4" key="1">
    <citation type="journal article" date="2018" name="Cell">
        <title>The Chara Genome: Secondary Complexity and Implications for Plant Terrestrialization.</title>
        <authorList>
            <person name="Nishiyama T."/>
            <person name="Sakayama H."/>
            <person name="Vries J.D."/>
            <person name="Buschmann H."/>
            <person name="Saint-Marcoux D."/>
            <person name="Ullrich K.K."/>
            <person name="Haas F.B."/>
            <person name="Vanderstraeten L."/>
            <person name="Becker D."/>
            <person name="Lang D."/>
            <person name="Vosolsobe S."/>
            <person name="Rombauts S."/>
            <person name="Wilhelmsson P.K.I."/>
            <person name="Janitza P."/>
            <person name="Kern R."/>
            <person name="Heyl A."/>
            <person name="Rumpler F."/>
            <person name="Villalobos L.I.A.C."/>
            <person name="Clay J.M."/>
            <person name="Skokan R."/>
            <person name="Toyoda A."/>
            <person name="Suzuki Y."/>
            <person name="Kagoshima H."/>
            <person name="Schijlen E."/>
            <person name="Tajeshwar N."/>
            <person name="Catarino B."/>
            <person name="Hetherington A.J."/>
            <person name="Saltykova A."/>
            <person name="Bonnot C."/>
            <person name="Breuninger H."/>
            <person name="Symeonidi A."/>
            <person name="Radhakrishnan G.V."/>
            <person name="Van Nieuwerburgh F."/>
            <person name="Deforce D."/>
            <person name="Chang C."/>
            <person name="Karol K.G."/>
            <person name="Hedrich R."/>
            <person name="Ulvskov P."/>
            <person name="Glockner G."/>
            <person name="Delwiche C.F."/>
            <person name="Petrasek J."/>
            <person name="Van de Peer Y."/>
            <person name="Friml J."/>
            <person name="Beilby M."/>
            <person name="Dolan L."/>
            <person name="Kohara Y."/>
            <person name="Sugano S."/>
            <person name="Fujiyama A."/>
            <person name="Delaux P.-M."/>
            <person name="Quint M."/>
            <person name="TheiBen G."/>
            <person name="Hagemann M."/>
            <person name="Harholt J."/>
            <person name="Dunand C."/>
            <person name="Zachgo S."/>
            <person name="Langdale J."/>
            <person name="Maumus F."/>
            <person name="Straeten D.V.D."/>
            <person name="Gould S.B."/>
            <person name="Rensing S.A."/>
        </authorList>
    </citation>
    <scope>NUCLEOTIDE SEQUENCE [LARGE SCALE GENOMIC DNA]</scope>
    <source>
        <strain evidence="3 4">S276</strain>
    </source>
</reference>
<dbReference type="InterPro" id="IPR012337">
    <property type="entry name" value="RNaseH-like_sf"/>
</dbReference>
<dbReference type="PANTHER" id="PTHR32166">
    <property type="entry name" value="OSJNBA0013A04.12 PROTEIN"/>
    <property type="match status" value="1"/>
</dbReference>
<feature type="compositionally biased region" description="Basic and acidic residues" evidence="1">
    <location>
        <begin position="60"/>
        <end position="99"/>
    </location>
</feature>
<feature type="region of interest" description="Disordered" evidence="1">
    <location>
        <begin position="1135"/>
        <end position="1180"/>
    </location>
</feature>
<dbReference type="Gramene" id="GBG73766">
    <property type="protein sequence ID" value="GBG73766"/>
    <property type="gene ID" value="CBR_g17106"/>
</dbReference>
<dbReference type="PANTHER" id="PTHR32166:SF123">
    <property type="entry name" value="BED-TYPE DOMAIN-CONTAINING PROTEIN"/>
    <property type="match status" value="1"/>
</dbReference>
<feature type="region of interest" description="Disordered" evidence="1">
    <location>
        <begin position="382"/>
        <end position="403"/>
    </location>
</feature>
<feature type="region of interest" description="Disordered" evidence="1">
    <location>
        <begin position="960"/>
        <end position="1000"/>
    </location>
</feature>
<feature type="compositionally biased region" description="Acidic residues" evidence="1">
    <location>
        <begin position="748"/>
        <end position="772"/>
    </location>
</feature>
<feature type="compositionally biased region" description="Low complexity" evidence="1">
    <location>
        <begin position="696"/>
        <end position="706"/>
    </location>
</feature>
<feature type="region of interest" description="Disordered" evidence="1">
    <location>
        <begin position="1206"/>
        <end position="1244"/>
    </location>
</feature>
<dbReference type="Proteomes" id="UP000265515">
    <property type="component" value="Unassembled WGS sequence"/>
</dbReference>
<feature type="compositionally biased region" description="Basic and acidic residues" evidence="1">
    <location>
        <begin position="972"/>
        <end position="1000"/>
    </location>
</feature>
<dbReference type="InterPro" id="IPR007021">
    <property type="entry name" value="DUF659"/>
</dbReference>
<comment type="caution">
    <text evidence="3">The sequence shown here is derived from an EMBL/GenBank/DDBJ whole genome shotgun (WGS) entry which is preliminary data.</text>
</comment>
<feature type="region of interest" description="Disordered" evidence="1">
    <location>
        <begin position="1301"/>
        <end position="1345"/>
    </location>
</feature>
<keyword evidence="4" id="KW-1185">Reference proteome</keyword>
<proteinExistence type="predicted"/>
<feature type="compositionally biased region" description="Basic and acidic residues" evidence="1">
    <location>
        <begin position="130"/>
        <end position="147"/>
    </location>
</feature>
<feature type="compositionally biased region" description="Acidic residues" evidence="1">
    <location>
        <begin position="100"/>
        <end position="117"/>
    </location>
</feature>
<dbReference type="Pfam" id="PF04937">
    <property type="entry name" value="DUF659"/>
    <property type="match status" value="1"/>
</dbReference>
<feature type="region of interest" description="Disordered" evidence="1">
    <location>
        <begin position="646"/>
        <end position="841"/>
    </location>
</feature>
<gene>
    <name evidence="3" type="ORF">CBR_g17106</name>
</gene>
<evidence type="ECO:0000313" key="3">
    <source>
        <dbReference type="EMBL" id="GBG73766.1"/>
    </source>
</evidence>
<dbReference type="EMBL" id="BFEA01000189">
    <property type="protein sequence ID" value="GBG73766.1"/>
    <property type="molecule type" value="Genomic_DNA"/>
</dbReference>
<accession>A0A388KUN6</accession>